<organism evidence="8 9">
    <name type="scientific">Artemia franciscana</name>
    <name type="common">Brine shrimp</name>
    <name type="synonym">Artemia sanfranciscana</name>
    <dbReference type="NCBI Taxonomy" id="6661"/>
    <lineage>
        <taxon>Eukaryota</taxon>
        <taxon>Metazoa</taxon>
        <taxon>Ecdysozoa</taxon>
        <taxon>Arthropoda</taxon>
        <taxon>Crustacea</taxon>
        <taxon>Branchiopoda</taxon>
        <taxon>Anostraca</taxon>
        <taxon>Artemiidae</taxon>
        <taxon>Artemia</taxon>
    </lineage>
</organism>
<dbReference type="GO" id="GO:0003729">
    <property type="term" value="F:mRNA binding"/>
    <property type="evidence" value="ECO:0007669"/>
    <property type="project" value="TreeGrafter"/>
</dbReference>
<keyword evidence="4" id="KW-0539">Nucleus</keyword>
<proteinExistence type="predicted"/>
<evidence type="ECO:0000313" key="8">
    <source>
        <dbReference type="EMBL" id="KAK2725690.1"/>
    </source>
</evidence>
<keyword evidence="9" id="KW-1185">Reference proteome</keyword>
<reference evidence="8" key="1">
    <citation type="submission" date="2023-07" db="EMBL/GenBank/DDBJ databases">
        <title>Chromosome-level genome assembly of Artemia franciscana.</title>
        <authorList>
            <person name="Jo E."/>
        </authorList>
    </citation>
    <scope>NUCLEOTIDE SEQUENCE</scope>
    <source>
        <tissue evidence="8">Whole body</tissue>
    </source>
</reference>
<dbReference type="CDD" id="cd12416">
    <property type="entry name" value="RRM4_RBM28_like"/>
    <property type="match status" value="1"/>
</dbReference>
<feature type="region of interest" description="Disordered" evidence="6">
    <location>
        <begin position="431"/>
        <end position="546"/>
    </location>
</feature>
<evidence type="ECO:0000256" key="4">
    <source>
        <dbReference type="ARBA" id="ARBA00023242"/>
    </source>
</evidence>
<feature type="region of interest" description="Disordered" evidence="6">
    <location>
        <begin position="78"/>
        <end position="176"/>
    </location>
</feature>
<dbReference type="Proteomes" id="UP001187531">
    <property type="component" value="Unassembled WGS sequence"/>
</dbReference>
<accession>A0AA88IBX1</accession>
<sequence length="571" mass="64840">MFKATENEVKKYFSQFGKVLDVNLLKKDDGRLKGCCFIQFEKTMEANKALMNANAKEFKGRLIAVDWALPKARYLEGKAENTEDTTEAANDTTEITSEDRLNNLNSNASDESDSAIESCNDSQENDADTALEEEDENDDNFDDNPDDDDDDSEGERRWEGEKHKQAHQPSDVQEGKTVFLSNLPLDIEEDALKQEMESFGKVIYALVCLDKLLERPKGTGFVKYQTTESAQACIEAGKNKSIVLDGRQINAVLAMSKEYIVNKGQDAKKKGKDKRNLYLAREGTIRMGTSAAQNVSKSDMDKRSQLNRLKRQLLSNLHMVVSPVRLCINNLPLSLDDNGLEKLIKKYGPKAARITEARVMKDLKSVDSKGKRLSKGYGFVSFVRHEDALETLRRINNNPEVFSINKRPIVEFSVENMKALRARERRLERSKEVLEAKETGTPTGRKGKKRKIDLQHTPVSDKKEKDKDYVGALSDPKDKKLFTHIGPKNRHDKKKNRISRNSLKKNRRQKKQAIKSSDAQEPVAKKAKKEKEKKTPKKMIPDNSQFNSLVQSYKAKLSAVPNSSRQKWFET</sequence>
<feature type="domain" description="RRM" evidence="7">
    <location>
        <begin position="176"/>
        <end position="266"/>
    </location>
</feature>
<dbReference type="Gene3D" id="3.30.70.330">
    <property type="match status" value="3"/>
</dbReference>
<dbReference type="PANTHER" id="PTHR48039:SF5">
    <property type="entry name" value="RNA-BINDING PROTEIN 28"/>
    <property type="match status" value="1"/>
</dbReference>
<dbReference type="InterPro" id="IPR000504">
    <property type="entry name" value="RRM_dom"/>
</dbReference>
<comment type="caution">
    <text evidence="8">The sequence shown here is derived from an EMBL/GenBank/DDBJ whole genome shotgun (WGS) entry which is preliminary data.</text>
</comment>
<dbReference type="SMART" id="SM00360">
    <property type="entry name" value="RRM"/>
    <property type="match status" value="3"/>
</dbReference>
<dbReference type="EMBL" id="JAVRJZ010000002">
    <property type="protein sequence ID" value="KAK2725690.1"/>
    <property type="molecule type" value="Genomic_DNA"/>
</dbReference>
<evidence type="ECO:0000256" key="5">
    <source>
        <dbReference type="PROSITE-ProRule" id="PRU00176"/>
    </source>
</evidence>
<dbReference type="Pfam" id="PF00076">
    <property type="entry name" value="RRM_1"/>
    <property type="match status" value="3"/>
</dbReference>
<keyword evidence="2" id="KW-0677">Repeat</keyword>
<evidence type="ECO:0000256" key="6">
    <source>
        <dbReference type="SAM" id="MobiDB-lite"/>
    </source>
</evidence>
<dbReference type="CDD" id="cd12415">
    <property type="entry name" value="RRM3_RBM28_like"/>
    <property type="match status" value="1"/>
</dbReference>
<dbReference type="AlphaFoldDB" id="A0AA88IBX1"/>
<evidence type="ECO:0000313" key="9">
    <source>
        <dbReference type="Proteomes" id="UP001187531"/>
    </source>
</evidence>
<dbReference type="FunFam" id="3.30.70.330:FF:000182">
    <property type="entry name" value="RNA-binding motif protein 28"/>
    <property type="match status" value="1"/>
</dbReference>
<evidence type="ECO:0000256" key="2">
    <source>
        <dbReference type="ARBA" id="ARBA00022737"/>
    </source>
</evidence>
<evidence type="ECO:0000259" key="7">
    <source>
        <dbReference type="PROSITE" id="PS50102"/>
    </source>
</evidence>
<evidence type="ECO:0000256" key="1">
    <source>
        <dbReference type="ARBA" id="ARBA00004123"/>
    </source>
</evidence>
<feature type="compositionally biased region" description="Acidic residues" evidence="6">
    <location>
        <begin position="123"/>
        <end position="153"/>
    </location>
</feature>
<dbReference type="PROSITE" id="PS50102">
    <property type="entry name" value="RRM"/>
    <property type="match status" value="3"/>
</dbReference>
<dbReference type="SUPFAM" id="SSF54928">
    <property type="entry name" value="RNA-binding domain, RBD"/>
    <property type="match status" value="2"/>
</dbReference>
<gene>
    <name evidence="8" type="ORF">QYM36_000253</name>
</gene>
<name>A0AA88IBX1_ARTSF</name>
<feature type="domain" description="RRM" evidence="7">
    <location>
        <begin position="324"/>
        <end position="432"/>
    </location>
</feature>
<feature type="compositionally biased region" description="Basic and acidic residues" evidence="6">
    <location>
        <begin position="459"/>
        <end position="481"/>
    </location>
</feature>
<feature type="compositionally biased region" description="Basic residues" evidence="6">
    <location>
        <begin position="487"/>
        <end position="513"/>
    </location>
</feature>
<comment type="subcellular location">
    <subcellularLocation>
        <location evidence="1">Nucleus</location>
    </subcellularLocation>
</comment>
<keyword evidence="3 5" id="KW-0694">RNA-binding</keyword>
<dbReference type="InterPro" id="IPR051945">
    <property type="entry name" value="RRM_MRD1_RNA_proc_ribogen"/>
</dbReference>
<feature type="compositionally biased region" description="Polar residues" evidence="6">
    <location>
        <begin position="102"/>
        <end position="122"/>
    </location>
</feature>
<feature type="compositionally biased region" description="Basic and acidic residues" evidence="6">
    <location>
        <begin position="154"/>
        <end position="163"/>
    </location>
</feature>
<protein>
    <recommendedName>
        <fullName evidence="7">RRM domain-containing protein</fullName>
    </recommendedName>
</protein>
<evidence type="ECO:0000256" key="3">
    <source>
        <dbReference type="ARBA" id="ARBA00022884"/>
    </source>
</evidence>
<dbReference type="InterPro" id="IPR035979">
    <property type="entry name" value="RBD_domain_sf"/>
</dbReference>
<dbReference type="GO" id="GO:0005730">
    <property type="term" value="C:nucleolus"/>
    <property type="evidence" value="ECO:0007669"/>
    <property type="project" value="TreeGrafter"/>
</dbReference>
<feature type="domain" description="RRM" evidence="7">
    <location>
        <begin position="1"/>
        <end position="70"/>
    </location>
</feature>
<dbReference type="PANTHER" id="PTHR48039">
    <property type="entry name" value="RNA-BINDING MOTIF PROTEIN 14B"/>
    <property type="match status" value="1"/>
</dbReference>
<dbReference type="InterPro" id="IPR012677">
    <property type="entry name" value="Nucleotide-bd_a/b_plait_sf"/>
</dbReference>